<dbReference type="Proteomes" id="UP001457282">
    <property type="component" value="Unassembled WGS sequence"/>
</dbReference>
<dbReference type="PANTHER" id="PTHR32444">
    <property type="entry name" value="BULB-TYPE LECTIN DOMAIN-CONTAINING PROTEIN"/>
    <property type="match status" value="1"/>
</dbReference>
<dbReference type="PANTHER" id="PTHR32444:SF234">
    <property type="entry name" value="RECEPTOR-LIKE SERINE_THREONINE-PROTEIN KINASE"/>
    <property type="match status" value="1"/>
</dbReference>
<dbReference type="Pfam" id="PF00954">
    <property type="entry name" value="S_locus_glycop"/>
    <property type="match status" value="1"/>
</dbReference>
<dbReference type="EMBL" id="JBEDUW010000089">
    <property type="protein sequence ID" value="KAK9906136.1"/>
    <property type="molecule type" value="Genomic_DNA"/>
</dbReference>
<reference evidence="4 5" key="1">
    <citation type="journal article" date="2023" name="G3 (Bethesda)">
        <title>A chromosome-length genome assembly and annotation of blackberry (Rubus argutus, cv. 'Hillquist').</title>
        <authorList>
            <person name="Bruna T."/>
            <person name="Aryal R."/>
            <person name="Dudchenko O."/>
            <person name="Sargent D.J."/>
            <person name="Mead D."/>
            <person name="Buti M."/>
            <person name="Cavallini A."/>
            <person name="Hytonen T."/>
            <person name="Andres J."/>
            <person name="Pham M."/>
            <person name="Weisz D."/>
            <person name="Mascagni F."/>
            <person name="Usai G."/>
            <person name="Natali L."/>
            <person name="Bassil N."/>
            <person name="Fernandez G.E."/>
            <person name="Lomsadze A."/>
            <person name="Armour M."/>
            <person name="Olukolu B."/>
            <person name="Poorten T."/>
            <person name="Britton C."/>
            <person name="Davik J."/>
            <person name="Ashrafi H."/>
            <person name="Aiden E.L."/>
            <person name="Borodovsky M."/>
            <person name="Worthington M."/>
        </authorList>
    </citation>
    <scope>NUCLEOTIDE SEQUENCE [LARGE SCALE GENOMIC DNA]</scope>
    <source>
        <strain evidence="4">PI 553951</strain>
    </source>
</reference>
<evidence type="ECO:0000259" key="3">
    <source>
        <dbReference type="Pfam" id="PF00954"/>
    </source>
</evidence>
<organism evidence="4 5">
    <name type="scientific">Rubus argutus</name>
    <name type="common">Southern blackberry</name>
    <dbReference type="NCBI Taxonomy" id="59490"/>
    <lineage>
        <taxon>Eukaryota</taxon>
        <taxon>Viridiplantae</taxon>
        <taxon>Streptophyta</taxon>
        <taxon>Embryophyta</taxon>
        <taxon>Tracheophyta</taxon>
        <taxon>Spermatophyta</taxon>
        <taxon>Magnoliopsida</taxon>
        <taxon>eudicotyledons</taxon>
        <taxon>Gunneridae</taxon>
        <taxon>Pentapetalae</taxon>
        <taxon>rosids</taxon>
        <taxon>fabids</taxon>
        <taxon>Rosales</taxon>
        <taxon>Rosaceae</taxon>
        <taxon>Rosoideae</taxon>
        <taxon>Rosoideae incertae sedis</taxon>
        <taxon>Rubus</taxon>
    </lineage>
</organism>
<keyword evidence="5" id="KW-1185">Reference proteome</keyword>
<name>A0AAW1VN16_RUBAR</name>
<evidence type="ECO:0000313" key="5">
    <source>
        <dbReference type="Proteomes" id="UP001457282"/>
    </source>
</evidence>
<comment type="caution">
    <text evidence="4">The sequence shown here is derived from an EMBL/GenBank/DDBJ whole genome shotgun (WGS) entry which is preliminary data.</text>
</comment>
<evidence type="ECO:0000313" key="4">
    <source>
        <dbReference type="EMBL" id="KAK9906136.1"/>
    </source>
</evidence>
<sequence>MFKGGEEFLRSGPWNGVLLSGELPGALPALNYSFLADEHEVYITIGMVNKSALGRTMLNLTADYYRQSWIWSDADQNWTLYAALPRDPCDSYANCGGNGNCVLSASPMCQCLDRFRPRSLDKWSLNDFSQGTRRER</sequence>
<keyword evidence="2" id="KW-1015">Disulfide bond</keyword>
<evidence type="ECO:0000256" key="1">
    <source>
        <dbReference type="ARBA" id="ARBA00022729"/>
    </source>
</evidence>
<feature type="domain" description="S-locus glycoprotein" evidence="3">
    <location>
        <begin position="10"/>
        <end position="118"/>
    </location>
</feature>
<dbReference type="GO" id="GO:0048544">
    <property type="term" value="P:recognition of pollen"/>
    <property type="evidence" value="ECO:0007669"/>
    <property type="project" value="InterPro"/>
</dbReference>
<proteinExistence type="predicted"/>
<evidence type="ECO:0000256" key="2">
    <source>
        <dbReference type="ARBA" id="ARBA00023157"/>
    </source>
</evidence>
<accession>A0AAW1VN16</accession>
<keyword evidence="1" id="KW-0732">Signal</keyword>
<gene>
    <name evidence="4" type="ORF">M0R45_002842</name>
</gene>
<dbReference type="InterPro" id="IPR000858">
    <property type="entry name" value="S_locus_glycoprot_dom"/>
</dbReference>
<dbReference type="AlphaFoldDB" id="A0AAW1VN16"/>
<protein>
    <recommendedName>
        <fullName evidence="3">S-locus glycoprotein domain-containing protein</fullName>
    </recommendedName>
</protein>